<protein>
    <submittedName>
        <fullName evidence="3">Uncharacterized protein</fullName>
    </submittedName>
</protein>
<name>A0A914VJI6_9BILA</name>
<accession>A0A914VJI6</accession>
<evidence type="ECO:0000256" key="1">
    <source>
        <dbReference type="SAM" id="MobiDB-lite"/>
    </source>
</evidence>
<sequence length="129" mass="14705">MAPPVNPDNGGSTDDDETMAGTLRAHAIVQCALGQLREVKTHISGKRVMLYKRCPFQARSQRIARRVRYRATRTRRHLTDIYNNGSTFDGMHRDHFGLGLRAQRGDREYRNPADRRTQPADLRGRSASQ</sequence>
<proteinExistence type="predicted"/>
<organism evidence="2 3">
    <name type="scientific">Plectus sambesii</name>
    <dbReference type="NCBI Taxonomy" id="2011161"/>
    <lineage>
        <taxon>Eukaryota</taxon>
        <taxon>Metazoa</taxon>
        <taxon>Ecdysozoa</taxon>
        <taxon>Nematoda</taxon>
        <taxon>Chromadorea</taxon>
        <taxon>Plectida</taxon>
        <taxon>Plectina</taxon>
        <taxon>Plectoidea</taxon>
        <taxon>Plectidae</taxon>
        <taxon>Plectus</taxon>
    </lineage>
</organism>
<evidence type="ECO:0000313" key="3">
    <source>
        <dbReference type="WBParaSite" id="PSAMB.scaffold1985size26219.g15883.t1"/>
    </source>
</evidence>
<keyword evidence="2" id="KW-1185">Reference proteome</keyword>
<dbReference type="WBParaSite" id="PSAMB.scaffold1985size26219.g15883.t1">
    <property type="protein sequence ID" value="PSAMB.scaffold1985size26219.g15883.t1"/>
    <property type="gene ID" value="PSAMB.scaffold1985size26219.g15883"/>
</dbReference>
<feature type="compositionally biased region" description="Basic and acidic residues" evidence="1">
    <location>
        <begin position="103"/>
        <end position="129"/>
    </location>
</feature>
<reference evidence="3" key="1">
    <citation type="submission" date="2022-11" db="UniProtKB">
        <authorList>
            <consortium name="WormBaseParasite"/>
        </authorList>
    </citation>
    <scope>IDENTIFICATION</scope>
</reference>
<dbReference type="AlphaFoldDB" id="A0A914VJI6"/>
<evidence type="ECO:0000313" key="2">
    <source>
        <dbReference type="Proteomes" id="UP000887566"/>
    </source>
</evidence>
<feature type="region of interest" description="Disordered" evidence="1">
    <location>
        <begin position="102"/>
        <end position="129"/>
    </location>
</feature>
<dbReference type="Proteomes" id="UP000887566">
    <property type="component" value="Unplaced"/>
</dbReference>